<sequence length="137" mass="15645">MLQLKSRKLIQVARTLHQQWRTEAYKRIHKIHRACNTGNNDTKDTRQSHPAAPHPTTYPQATPAPGSYAARESPTSLNKSYAVINAKLDNLGAGQKDLGRRFDRMIYFFVSVAILKGAFDFCTKDRMEQEQVVTQKR</sequence>
<evidence type="ECO:0000313" key="3">
    <source>
        <dbReference type="Proteomes" id="UP001412239"/>
    </source>
</evidence>
<dbReference type="EMBL" id="LN891117">
    <property type="protein sequence ID" value="CUS08730.1"/>
    <property type="molecule type" value="Genomic_DNA"/>
</dbReference>
<evidence type="ECO:0000256" key="1">
    <source>
        <dbReference type="SAM" id="MobiDB-lite"/>
    </source>
</evidence>
<name>A0A292PQG8_9PEZI</name>
<protein>
    <submittedName>
        <fullName evidence="2">Uncharacterized protein</fullName>
    </submittedName>
</protein>
<gene>
    <name evidence="2" type="ORF">GSTUAT00007194001</name>
</gene>
<proteinExistence type="predicted"/>
<dbReference type="AlphaFoldDB" id="A0A292PQG8"/>
<keyword evidence="3" id="KW-1185">Reference proteome</keyword>
<feature type="region of interest" description="Disordered" evidence="1">
    <location>
        <begin position="35"/>
        <end position="73"/>
    </location>
</feature>
<organism evidence="2 3">
    <name type="scientific">Tuber aestivum</name>
    <name type="common">summer truffle</name>
    <dbReference type="NCBI Taxonomy" id="59557"/>
    <lineage>
        <taxon>Eukaryota</taxon>
        <taxon>Fungi</taxon>
        <taxon>Dikarya</taxon>
        <taxon>Ascomycota</taxon>
        <taxon>Pezizomycotina</taxon>
        <taxon>Pezizomycetes</taxon>
        <taxon>Pezizales</taxon>
        <taxon>Tuberaceae</taxon>
        <taxon>Tuber</taxon>
    </lineage>
</organism>
<evidence type="ECO:0000313" key="2">
    <source>
        <dbReference type="EMBL" id="CUS08730.1"/>
    </source>
</evidence>
<dbReference type="Proteomes" id="UP001412239">
    <property type="component" value="Unassembled WGS sequence"/>
</dbReference>
<accession>A0A292PQG8</accession>
<reference evidence="2" key="1">
    <citation type="submission" date="2015-10" db="EMBL/GenBank/DDBJ databases">
        <authorList>
            <person name="Regsiter A."/>
            <person name="william w."/>
        </authorList>
    </citation>
    <scope>NUCLEOTIDE SEQUENCE</scope>
    <source>
        <strain evidence="2">Montdore</strain>
    </source>
</reference>